<evidence type="ECO:0000259" key="5">
    <source>
        <dbReference type="PROSITE" id="PS51898"/>
    </source>
</evidence>
<dbReference type="AlphaFoldDB" id="Q1YJQ8"/>
<feature type="region of interest" description="Disordered" evidence="4">
    <location>
        <begin position="1"/>
        <end position="23"/>
    </location>
</feature>
<dbReference type="InterPro" id="IPR013762">
    <property type="entry name" value="Integrase-like_cat_sf"/>
</dbReference>
<dbReference type="PANTHER" id="PTHR30349:SF88">
    <property type="entry name" value="BLL1584 PROTEIN"/>
    <property type="match status" value="1"/>
</dbReference>
<evidence type="ECO:0000256" key="4">
    <source>
        <dbReference type="SAM" id="MobiDB-lite"/>
    </source>
</evidence>
<dbReference type="GO" id="GO:0003677">
    <property type="term" value="F:DNA binding"/>
    <property type="evidence" value="ECO:0007669"/>
    <property type="project" value="UniProtKB-KW"/>
</dbReference>
<dbReference type="Pfam" id="PF00589">
    <property type="entry name" value="Phage_integrase"/>
    <property type="match status" value="1"/>
</dbReference>
<dbReference type="Gene3D" id="1.10.443.10">
    <property type="entry name" value="Intergrase catalytic core"/>
    <property type="match status" value="1"/>
</dbReference>
<dbReference type="PROSITE" id="PS51898">
    <property type="entry name" value="TYR_RECOMBINASE"/>
    <property type="match status" value="1"/>
</dbReference>
<proteinExistence type="predicted"/>
<keyword evidence="3" id="KW-0233">DNA recombination</keyword>
<dbReference type="EMBL" id="AAPJ01000002">
    <property type="protein sequence ID" value="EAS50815.1"/>
    <property type="molecule type" value="Genomic_DNA"/>
</dbReference>
<dbReference type="HOGENOM" id="CLU_582247_0_0_5"/>
<dbReference type="PANTHER" id="PTHR30349">
    <property type="entry name" value="PHAGE INTEGRASE-RELATED"/>
    <property type="match status" value="1"/>
</dbReference>
<evidence type="ECO:0000256" key="3">
    <source>
        <dbReference type="ARBA" id="ARBA00023172"/>
    </source>
</evidence>
<dbReference type="InterPro" id="IPR011010">
    <property type="entry name" value="DNA_brk_join_enz"/>
</dbReference>
<dbReference type="SUPFAM" id="SSF56349">
    <property type="entry name" value="DNA breaking-rejoining enzymes"/>
    <property type="match status" value="1"/>
</dbReference>
<evidence type="ECO:0000256" key="1">
    <source>
        <dbReference type="ARBA" id="ARBA00022908"/>
    </source>
</evidence>
<dbReference type="BioCyc" id="AURANTIMONAS:SI859A1_00940-MONOMER"/>
<keyword evidence="7" id="KW-1185">Reference proteome</keyword>
<dbReference type="Proteomes" id="UP000000321">
    <property type="component" value="Unassembled WGS sequence"/>
</dbReference>
<feature type="domain" description="Tyr recombinase" evidence="5">
    <location>
        <begin position="231"/>
        <end position="429"/>
    </location>
</feature>
<dbReference type="GO" id="GO:0015074">
    <property type="term" value="P:DNA integration"/>
    <property type="evidence" value="ECO:0007669"/>
    <property type="project" value="UniProtKB-KW"/>
</dbReference>
<evidence type="ECO:0000256" key="2">
    <source>
        <dbReference type="ARBA" id="ARBA00023125"/>
    </source>
</evidence>
<reference evidence="6 7" key="1">
    <citation type="journal article" date="2008" name="Appl. Environ. Microbiol.">
        <title>Genomic insights into Mn(II) oxidation by the marine alphaproteobacterium Aurantimonas sp. strain SI85-9A1.</title>
        <authorList>
            <person name="Dick G.J."/>
            <person name="Podell S."/>
            <person name="Johnson H.A."/>
            <person name="Rivera-Espinoza Y."/>
            <person name="Bernier-Latmani R."/>
            <person name="McCarthy J.K."/>
            <person name="Torpey J.W."/>
            <person name="Clement B.G."/>
            <person name="Gaasterland T."/>
            <person name="Tebo B.M."/>
        </authorList>
    </citation>
    <scope>NUCLEOTIDE SEQUENCE [LARGE SCALE GENOMIC DNA]</scope>
    <source>
        <strain evidence="6 7">SI85-9A1</strain>
    </source>
</reference>
<keyword evidence="2" id="KW-0238">DNA-binding</keyword>
<dbReference type="OrthoDB" id="7465727at2"/>
<dbReference type="InterPro" id="IPR050090">
    <property type="entry name" value="Tyrosine_recombinase_XerCD"/>
</dbReference>
<protein>
    <submittedName>
        <fullName evidence="6">Putative phage integrase</fullName>
    </submittedName>
</protein>
<name>Q1YJQ8_AURMS</name>
<evidence type="ECO:0000313" key="6">
    <source>
        <dbReference type="EMBL" id="EAS50815.1"/>
    </source>
</evidence>
<evidence type="ECO:0000313" key="7">
    <source>
        <dbReference type="Proteomes" id="UP000000321"/>
    </source>
</evidence>
<comment type="caution">
    <text evidence="6">The sequence shown here is derived from an EMBL/GenBank/DDBJ whole genome shotgun (WGS) entry which is preliminary data.</text>
</comment>
<organism evidence="6 7">
    <name type="scientific">Aurantimonas manganoxydans (strain ATCC BAA-1229 / DSM 21871 / SI85-9A1)</name>
    <dbReference type="NCBI Taxonomy" id="287752"/>
    <lineage>
        <taxon>Bacteria</taxon>
        <taxon>Pseudomonadati</taxon>
        <taxon>Pseudomonadota</taxon>
        <taxon>Alphaproteobacteria</taxon>
        <taxon>Hyphomicrobiales</taxon>
        <taxon>Aurantimonadaceae</taxon>
        <taxon>Aurantimonas</taxon>
    </lineage>
</organism>
<dbReference type="Gene3D" id="1.10.150.130">
    <property type="match status" value="1"/>
</dbReference>
<gene>
    <name evidence="6" type="ORF">SI859A1_00940</name>
</gene>
<accession>Q1YJQ8</accession>
<dbReference type="RefSeq" id="WP_009208804.1">
    <property type="nucleotide sequence ID" value="NZ_BBWP01000051.1"/>
</dbReference>
<dbReference type="InterPro" id="IPR010998">
    <property type="entry name" value="Integrase_recombinase_N"/>
</dbReference>
<dbReference type="InterPro" id="IPR002104">
    <property type="entry name" value="Integrase_catalytic"/>
</dbReference>
<sequence length="443" mass="47577">MPSAETDTPAKRARLAPRKNPYWTGVGGGRGGVSLGYRKSASGPGVWIGKVVIDGRRVEGRIGPGDDKGADAGMTFRAAVAETLAWSRQQYEAIAAATDAGGSHTAPTVRSAIAAYTAARIRRNAKDGTGAQRRLARHVLSDKRLADLPLQKLRASTIEAWRDRLPIAEPDAEKISSDSRPSISPSTVNRLLNDFRAALNAAAEKHRRELPAHLPGEIRVGTKAMPAQSNARKQFLTDDEVAALIDAAFAVDEDGDFGRLVLMLAATGARYSQVADIRVADLQVTNGRVMVPRSKKGKKAATVGRIAVPLSSETIARLRPALDGRPLDEALLTRRHMKQVAGAEWERVGRRSWKDSEMARPWAATRKAAGLSASVVPYSLRHTSILRGLRAGLPVRLVASLHDTSVAMIEAHYSAYIVDASEELARRAMLTMGSGPAFAEAAE</sequence>
<dbReference type="GO" id="GO:0006310">
    <property type="term" value="P:DNA recombination"/>
    <property type="evidence" value="ECO:0007669"/>
    <property type="project" value="UniProtKB-KW"/>
</dbReference>
<keyword evidence="1" id="KW-0229">DNA integration</keyword>